<protein>
    <submittedName>
        <fullName evidence="1">TonB-linked SusC/RagA family outer membrane protein</fullName>
    </submittedName>
</protein>
<gene>
    <name evidence="1" type="ORF">J2X78_004116</name>
</gene>
<organism evidence="1 2">
    <name type="scientific">Pedobacter africanus</name>
    <dbReference type="NCBI Taxonomy" id="151894"/>
    <lineage>
        <taxon>Bacteria</taxon>
        <taxon>Pseudomonadati</taxon>
        <taxon>Bacteroidota</taxon>
        <taxon>Sphingobacteriia</taxon>
        <taxon>Sphingobacteriales</taxon>
        <taxon>Sphingobacteriaceae</taxon>
        <taxon>Pedobacter</taxon>
    </lineage>
</organism>
<keyword evidence="2" id="KW-1185">Reference proteome</keyword>
<comment type="caution">
    <text evidence="1">The sequence shown here is derived from an EMBL/GenBank/DDBJ whole genome shotgun (WGS) entry which is preliminary data.</text>
</comment>
<dbReference type="Proteomes" id="UP001246858">
    <property type="component" value="Unassembled WGS sequence"/>
</dbReference>
<reference evidence="1" key="1">
    <citation type="submission" date="2023-07" db="EMBL/GenBank/DDBJ databases">
        <title>Sorghum-associated microbial communities from plants grown in Nebraska, USA.</title>
        <authorList>
            <person name="Schachtman D."/>
        </authorList>
    </citation>
    <scope>NUCLEOTIDE SEQUENCE</scope>
    <source>
        <strain evidence="1">2697</strain>
    </source>
</reference>
<proteinExistence type="predicted"/>
<name>A0ACC6L220_9SPHI</name>
<sequence>MKLIIVIMITFLMQVSASTSAQLITLKENNISLRSAFEHIRKQTGYIVLYKSELVRKKAVINVNLHGVTITSALETILRDQNLDFEIKKKSIILSQKPASVVQILIEKFKEINIRGRVTDEAGKAVPSASVKVKGTSKTTTTNEKGEFSIENVAENAIIEVSYIGYKTLQITVKNQDYLNLKLEQDITGLNQVVVVGYGTQKKTNLTGSVQVVDGSKLQNRPTTNVTQALQGTVSGVNFSYGNGGFEPGASPGMQIRGQGKPYVIIDGTAGDINTVNPNDIDNISVLKDAAASAIYGARAPYGVLIITTKSGKQNQKIQVEASANSSITSIINKPRMVDSYTFVKAMNEFHDNQGVARLFSEETIDRILARQADPSLPETVPDPSNPTKWATYQLSNGNNDWVDIHFGNGRRSQENISVKGGGKDAAYFISAGHAYEKGILKMAEDNYSRINLNSKIDLNLNSWWKLTSNTRITEENRINPVYNGEGNYAMVIHHILRTHPNQYLKSPNGQYSALSRVPLMRTGNEKTTKREVLQRLATEITPLKGWSINADYSVSLPFKQFVGENLTAYEDQVDGTLTPIASTVPSYITKSKSNSTYKSLNVFSSYKFDILEAHHFAFLGGYQQESNRYDYMRGLKRELITPEVPSITTATGEMQVVDTLAHWATKGYFLRFNYNYQDKYLLEVNTRYDGTSKFAKHHRWGWFPSFSVGWNVSNEKFWANISKHVNSLKLRGSWGNLGNQDVTAYQDLALLRIQPNLNWILNSKRPAYTTAPNLINPDLTWESSKTVDVGIDMAVFNNKLQLTFDYYQRLTFNRLGPAQALPAVLGATIPLENNSELRTRGWDASLTWRDKVGNDFNYSVTGMLFDNTSVVTKYNNPTGILTTDYTGKTVGEIWGYETLGLIQTQERADFINSSKMQNFINAQVWRTGDVEYKDLNNDGVINNGKNTVNDFGDRKVIGNTTPRYQFGLNLSANYKSLDISIFLQGTAKRDLWLTGNIFWGFNNWNQTSLFPNHLNYYRDAEESRYSGLGPNTDAYFPRPYSTAATYVKNQQVQTRYLQNGAYIRLKNLQVGYTLPKAAVSKVGLGKARLYFSGENIWTSSKIPVGFDPETANVGEYGNGKSIFSQAIWAMGLNISF</sequence>
<accession>A0ACC6L220</accession>
<dbReference type="EMBL" id="JAVDTF010000004">
    <property type="protein sequence ID" value="MDR6785531.1"/>
    <property type="molecule type" value="Genomic_DNA"/>
</dbReference>
<evidence type="ECO:0000313" key="2">
    <source>
        <dbReference type="Proteomes" id="UP001246858"/>
    </source>
</evidence>
<evidence type="ECO:0000313" key="1">
    <source>
        <dbReference type="EMBL" id="MDR6785531.1"/>
    </source>
</evidence>